<feature type="domain" description="TonB C-terminal" evidence="2">
    <location>
        <begin position="210"/>
        <end position="309"/>
    </location>
</feature>
<dbReference type="AlphaFoldDB" id="A0A212JS26"/>
<proteinExistence type="predicted"/>
<reference evidence="3" key="1">
    <citation type="submission" date="2016-04" db="EMBL/GenBank/DDBJ databases">
        <authorList>
            <person name="Evans L.H."/>
            <person name="Alamgir A."/>
            <person name="Owens N."/>
            <person name="Weber N.D."/>
            <person name="Virtaneva K."/>
            <person name="Barbian K."/>
            <person name="Babar A."/>
            <person name="Rosenke K."/>
        </authorList>
    </citation>
    <scope>NUCLEOTIDE SEQUENCE</scope>
    <source>
        <strain evidence="3">86-1</strain>
    </source>
</reference>
<keyword evidence="1" id="KW-0732">Signal</keyword>
<dbReference type="InterPro" id="IPR037682">
    <property type="entry name" value="TonB_C"/>
</dbReference>
<protein>
    <recommendedName>
        <fullName evidence="2">TonB C-terminal domain-containing protein</fullName>
    </recommendedName>
</protein>
<evidence type="ECO:0000256" key="1">
    <source>
        <dbReference type="SAM" id="SignalP"/>
    </source>
</evidence>
<dbReference type="PROSITE" id="PS51257">
    <property type="entry name" value="PROKAR_LIPOPROTEIN"/>
    <property type="match status" value="1"/>
</dbReference>
<organism evidence="3">
    <name type="scientific">uncultured Dysgonomonas sp</name>
    <dbReference type="NCBI Taxonomy" id="206096"/>
    <lineage>
        <taxon>Bacteria</taxon>
        <taxon>Pseudomonadati</taxon>
        <taxon>Bacteroidota</taxon>
        <taxon>Bacteroidia</taxon>
        <taxon>Bacteroidales</taxon>
        <taxon>Dysgonomonadaceae</taxon>
        <taxon>Dysgonomonas</taxon>
        <taxon>environmental samples</taxon>
    </lineage>
</organism>
<name>A0A212JS26_9BACT</name>
<dbReference type="GO" id="GO:0098797">
    <property type="term" value="C:plasma membrane protein complex"/>
    <property type="evidence" value="ECO:0007669"/>
    <property type="project" value="TreeGrafter"/>
</dbReference>
<dbReference type="InterPro" id="IPR051045">
    <property type="entry name" value="TonB-dependent_transducer"/>
</dbReference>
<dbReference type="Pfam" id="PF03544">
    <property type="entry name" value="TonB_C"/>
    <property type="match status" value="2"/>
</dbReference>
<feature type="chain" id="PRO_5012058235" description="TonB C-terminal domain-containing protein" evidence="1">
    <location>
        <begin position="22"/>
        <end position="309"/>
    </location>
</feature>
<evidence type="ECO:0000259" key="2">
    <source>
        <dbReference type="PROSITE" id="PS52015"/>
    </source>
</evidence>
<dbReference type="PROSITE" id="PS52015">
    <property type="entry name" value="TONB_CTD"/>
    <property type="match status" value="1"/>
</dbReference>
<dbReference type="GO" id="GO:0031992">
    <property type="term" value="F:energy transducer activity"/>
    <property type="evidence" value="ECO:0007669"/>
    <property type="project" value="TreeGrafter"/>
</dbReference>
<dbReference type="RefSeq" id="WP_296941958.1">
    <property type="nucleotide sequence ID" value="NZ_LT599032.1"/>
</dbReference>
<accession>A0A212JS26</accession>
<dbReference type="Gene3D" id="3.30.1150.10">
    <property type="match status" value="2"/>
</dbReference>
<sequence>MMKKVNFKYTIILLWIVVVTACSGHTSKEQQKSEPGIHDEEQDLTGNAKTLSDSVHIEGESRMTDVSQEEPVKDVRIFREDGTLPEYSGGDVWQYMNDNVRFPAGTTLNRSDNSIIVHFIVEKDGSLNSFSLYAGSYPALDAEVLRVAKTMTKWRPGKLNGKIVRTTYLLGGVYHSEDGKLKLYPLPPPQKEQYQGEVFAFAEKNPQFPDGMSKMQKFITDNMQYPDEALEYKDEGKVMVQFIISPTGEISDIFGVVRCRFNEQCPSTSLVLAKEAERIVGLMPHWIPGENKGKKVAVRYVLPINFKIP</sequence>
<gene>
    <name evidence="3" type="ORF">KL86DYS1_30229</name>
</gene>
<dbReference type="EMBL" id="FLUM01000003">
    <property type="protein sequence ID" value="SBW02227.1"/>
    <property type="molecule type" value="Genomic_DNA"/>
</dbReference>
<dbReference type="PANTHER" id="PTHR33446">
    <property type="entry name" value="PROTEIN TONB-RELATED"/>
    <property type="match status" value="1"/>
</dbReference>
<feature type="signal peptide" evidence="1">
    <location>
        <begin position="1"/>
        <end position="21"/>
    </location>
</feature>
<evidence type="ECO:0000313" key="3">
    <source>
        <dbReference type="EMBL" id="SBW02227.1"/>
    </source>
</evidence>
<dbReference type="PANTHER" id="PTHR33446:SF2">
    <property type="entry name" value="PROTEIN TONB"/>
    <property type="match status" value="1"/>
</dbReference>
<dbReference type="GO" id="GO:0055085">
    <property type="term" value="P:transmembrane transport"/>
    <property type="evidence" value="ECO:0007669"/>
    <property type="project" value="InterPro"/>
</dbReference>
<dbReference type="SUPFAM" id="SSF74653">
    <property type="entry name" value="TolA/TonB C-terminal domain"/>
    <property type="match status" value="2"/>
</dbReference>